<dbReference type="Pfam" id="PF20152">
    <property type="entry name" value="DUF6534"/>
    <property type="match status" value="1"/>
</dbReference>
<dbReference type="PANTHER" id="PTHR40465">
    <property type="entry name" value="CHROMOSOME 1, WHOLE GENOME SHOTGUN SEQUENCE"/>
    <property type="match status" value="1"/>
</dbReference>
<dbReference type="VEuPathDB" id="FungiDB:BD410DRAFT_800977"/>
<dbReference type="OrthoDB" id="3190888at2759"/>
<reference evidence="3 4" key="1">
    <citation type="submission" date="2018-06" db="EMBL/GenBank/DDBJ databases">
        <title>A transcriptomic atlas of mushroom development highlights an independent origin of complex multicellularity.</title>
        <authorList>
            <consortium name="DOE Joint Genome Institute"/>
            <person name="Krizsan K."/>
            <person name="Almasi E."/>
            <person name="Merenyi Z."/>
            <person name="Sahu N."/>
            <person name="Viragh M."/>
            <person name="Koszo T."/>
            <person name="Mondo S."/>
            <person name="Kiss B."/>
            <person name="Balint B."/>
            <person name="Kues U."/>
            <person name="Barry K."/>
            <person name="Hegedus J.C."/>
            <person name="Henrissat B."/>
            <person name="Johnson J."/>
            <person name="Lipzen A."/>
            <person name="Ohm R."/>
            <person name="Nagy I."/>
            <person name="Pangilinan J."/>
            <person name="Yan J."/>
            <person name="Xiong Y."/>
            <person name="Grigoriev I.V."/>
            <person name="Hibbett D.S."/>
            <person name="Nagy L.G."/>
        </authorList>
    </citation>
    <scope>NUCLEOTIDE SEQUENCE [LARGE SCALE GENOMIC DNA]</scope>
    <source>
        <strain evidence="3 4">SZMC22713</strain>
    </source>
</reference>
<proteinExistence type="predicted"/>
<gene>
    <name evidence="3" type="ORF">BD410DRAFT_800977</name>
</gene>
<dbReference type="AlphaFoldDB" id="A0A4Y7QE22"/>
<evidence type="ECO:0000313" key="4">
    <source>
        <dbReference type="Proteomes" id="UP000294933"/>
    </source>
</evidence>
<dbReference type="InterPro" id="IPR045339">
    <property type="entry name" value="DUF6534"/>
</dbReference>
<sequence>MICTSLSSTVACDVLIAGSLLYYLNRSRTGFKRTDSIINNLMLYSLTTGLLTSIFAIVNLVTFLTMPGNMVNISVSLFLGKLYSNSLMTILNSRAETRAKFAGNDGTVHLTDLPSNGAAIFRHSGKETASLAVYMTHTREEKSEPRYPMMDHTVDAALRPP</sequence>
<organism evidence="3 4">
    <name type="scientific">Rickenella mellea</name>
    <dbReference type="NCBI Taxonomy" id="50990"/>
    <lineage>
        <taxon>Eukaryota</taxon>
        <taxon>Fungi</taxon>
        <taxon>Dikarya</taxon>
        <taxon>Basidiomycota</taxon>
        <taxon>Agaricomycotina</taxon>
        <taxon>Agaricomycetes</taxon>
        <taxon>Hymenochaetales</taxon>
        <taxon>Rickenellaceae</taxon>
        <taxon>Rickenella</taxon>
    </lineage>
</organism>
<dbReference type="STRING" id="50990.A0A4Y7QE22"/>
<keyword evidence="1" id="KW-1133">Transmembrane helix</keyword>
<feature type="domain" description="DUF6534" evidence="2">
    <location>
        <begin position="9"/>
        <end position="95"/>
    </location>
</feature>
<keyword evidence="4" id="KW-1185">Reference proteome</keyword>
<keyword evidence="1" id="KW-0472">Membrane</keyword>
<evidence type="ECO:0000256" key="1">
    <source>
        <dbReference type="SAM" id="Phobius"/>
    </source>
</evidence>
<dbReference type="PANTHER" id="PTHR40465:SF1">
    <property type="entry name" value="DUF6534 DOMAIN-CONTAINING PROTEIN"/>
    <property type="match status" value="1"/>
</dbReference>
<protein>
    <recommendedName>
        <fullName evidence="2">DUF6534 domain-containing protein</fullName>
    </recommendedName>
</protein>
<dbReference type="EMBL" id="ML170163">
    <property type="protein sequence ID" value="TDL25586.1"/>
    <property type="molecule type" value="Genomic_DNA"/>
</dbReference>
<keyword evidence="1" id="KW-0812">Transmembrane</keyword>
<name>A0A4Y7QE22_9AGAM</name>
<feature type="transmembrane region" description="Helical" evidence="1">
    <location>
        <begin position="37"/>
        <end position="58"/>
    </location>
</feature>
<dbReference type="Proteomes" id="UP000294933">
    <property type="component" value="Unassembled WGS sequence"/>
</dbReference>
<evidence type="ECO:0000313" key="3">
    <source>
        <dbReference type="EMBL" id="TDL25586.1"/>
    </source>
</evidence>
<accession>A0A4Y7QE22</accession>
<feature type="transmembrane region" description="Helical" evidence="1">
    <location>
        <begin position="6"/>
        <end position="25"/>
    </location>
</feature>
<evidence type="ECO:0000259" key="2">
    <source>
        <dbReference type="Pfam" id="PF20152"/>
    </source>
</evidence>